<dbReference type="PROSITE" id="PS50112">
    <property type="entry name" value="PAS"/>
    <property type="match status" value="2"/>
</dbReference>
<proteinExistence type="predicted"/>
<evidence type="ECO:0000259" key="8">
    <source>
        <dbReference type="PROSITE" id="PS50113"/>
    </source>
</evidence>
<keyword evidence="6" id="KW-0472">Membrane</keyword>
<keyword evidence="4" id="KW-0808">Transferase</keyword>
<dbReference type="EMBL" id="JBHSBY010000119">
    <property type="protein sequence ID" value="MFC4197502.1"/>
    <property type="molecule type" value="Genomic_DNA"/>
</dbReference>
<dbReference type="RefSeq" id="WP_378961030.1">
    <property type="nucleotide sequence ID" value="NZ_JBHRXC010000016.1"/>
</dbReference>
<evidence type="ECO:0000256" key="6">
    <source>
        <dbReference type="SAM" id="Phobius"/>
    </source>
</evidence>
<accession>A0ABV8NPI8</accession>
<feature type="transmembrane region" description="Helical" evidence="6">
    <location>
        <begin position="20"/>
        <end position="41"/>
    </location>
</feature>
<evidence type="ECO:0000256" key="2">
    <source>
        <dbReference type="ARBA" id="ARBA00012438"/>
    </source>
</evidence>
<dbReference type="PROSITE" id="PS50113">
    <property type="entry name" value="PAC"/>
    <property type="match status" value="2"/>
</dbReference>
<feature type="transmembrane region" description="Helical" evidence="6">
    <location>
        <begin position="121"/>
        <end position="141"/>
    </location>
</feature>
<dbReference type="NCBIfam" id="TIGR00229">
    <property type="entry name" value="sensory_box"/>
    <property type="match status" value="2"/>
</dbReference>
<comment type="caution">
    <text evidence="9">The sequence shown here is derived from an EMBL/GenBank/DDBJ whole genome shotgun (WGS) entry which is preliminary data.</text>
</comment>
<evidence type="ECO:0000313" key="10">
    <source>
        <dbReference type="Proteomes" id="UP001595792"/>
    </source>
</evidence>
<name>A0ABV8NPI8_9SPHI</name>
<feature type="transmembrane region" description="Helical" evidence="6">
    <location>
        <begin position="81"/>
        <end position="114"/>
    </location>
</feature>
<dbReference type="SMART" id="SM00086">
    <property type="entry name" value="PAC"/>
    <property type="match status" value="2"/>
</dbReference>
<evidence type="ECO:0000256" key="3">
    <source>
        <dbReference type="ARBA" id="ARBA00022553"/>
    </source>
</evidence>
<dbReference type="InterPro" id="IPR052162">
    <property type="entry name" value="Sensor_kinase/Photoreceptor"/>
</dbReference>
<dbReference type="InterPro" id="IPR000700">
    <property type="entry name" value="PAS-assoc_C"/>
</dbReference>
<dbReference type="Proteomes" id="UP001595792">
    <property type="component" value="Unassembled WGS sequence"/>
</dbReference>
<keyword evidence="6" id="KW-1133">Transmembrane helix</keyword>
<dbReference type="InterPro" id="IPR001610">
    <property type="entry name" value="PAC"/>
</dbReference>
<keyword evidence="6" id="KW-0812">Transmembrane</keyword>
<feature type="transmembrane region" description="Helical" evidence="6">
    <location>
        <begin position="48"/>
        <end position="69"/>
    </location>
</feature>
<sequence length="501" mass="57908">MSNVFLVPDKEKNYQSYMVYVLTIIWSMVTGIVVSIGFFYFPKLWSRWLILLSIALFIAVFNLILNHFGRTWTASWSLTGMLWLFITIPCYSAGGIFAPGILSQMSVILTAGFLLGRKGGLAIGLLTVAADFLLAYLEVIGHLPAPMVVHDPISRWISAIIPFGTVLVLQYYSINHLRSSLISLQREIIKRKDAEKQNDKTIHNLSVREKELKDYKYALDVSSIVSISAVDGTFIFVNENFCKVSKYSSEELVGNQHTMLWSGYHPQEYFMDLVTAMQQGTSYRAEFCNRAKDGSLYWVDTMIVPFLNEEGDVYQYMSINRDITREKEALEQLRASEERYKSIIAVSNTGAWEYNLDTQRVWYSAQYFAMLGLDRTDGVWEDIEGMSWVERLHPEDRERSTKIFNEFLMSESTELYESFFRMRHQNGDWVWIWSRARRLRDKDGNMTNISLGTHTDISERIKSEEKIKESEQLIKKITSQVPGNTYMFEIDERGLPIRGVN</sequence>
<dbReference type="PANTHER" id="PTHR43304">
    <property type="entry name" value="PHYTOCHROME-LIKE PROTEIN CPH1"/>
    <property type="match status" value="1"/>
</dbReference>
<keyword evidence="3" id="KW-0597">Phosphoprotein</keyword>
<comment type="catalytic activity">
    <reaction evidence="1">
        <text>ATP + protein L-histidine = ADP + protein N-phospho-L-histidine.</text>
        <dbReference type="EC" id="2.7.13.3"/>
    </reaction>
</comment>
<dbReference type="InterPro" id="IPR013655">
    <property type="entry name" value="PAS_fold_3"/>
</dbReference>
<protein>
    <recommendedName>
        <fullName evidence="2">histidine kinase</fullName>
        <ecNumber evidence="2">2.7.13.3</ecNumber>
    </recommendedName>
</protein>
<dbReference type="SMART" id="SM00091">
    <property type="entry name" value="PAS"/>
    <property type="match status" value="2"/>
</dbReference>
<dbReference type="Pfam" id="PF08447">
    <property type="entry name" value="PAS_3"/>
    <property type="match status" value="1"/>
</dbReference>
<evidence type="ECO:0000256" key="5">
    <source>
        <dbReference type="ARBA" id="ARBA00022777"/>
    </source>
</evidence>
<dbReference type="Pfam" id="PF13426">
    <property type="entry name" value="PAS_9"/>
    <property type="match status" value="1"/>
</dbReference>
<feature type="domain" description="PAS" evidence="7">
    <location>
        <begin position="336"/>
        <end position="411"/>
    </location>
</feature>
<feature type="transmembrane region" description="Helical" evidence="6">
    <location>
        <begin position="153"/>
        <end position="172"/>
    </location>
</feature>
<dbReference type="PANTHER" id="PTHR43304:SF1">
    <property type="entry name" value="PAC DOMAIN-CONTAINING PROTEIN"/>
    <property type="match status" value="1"/>
</dbReference>
<evidence type="ECO:0000259" key="7">
    <source>
        <dbReference type="PROSITE" id="PS50112"/>
    </source>
</evidence>
<dbReference type="EC" id="2.7.13.3" evidence="2"/>
<keyword evidence="5" id="KW-0418">Kinase</keyword>
<organism evidence="9 10">
    <name type="scientific">Pedobacter jamesrossensis</name>
    <dbReference type="NCBI Taxonomy" id="1908238"/>
    <lineage>
        <taxon>Bacteria</taxon>
        <taxon>Pseudomonadati</taxon>
        <taxon>Bacteroidota</taxon>
        <taxon>Sphingobacteriia</taxon>
        <taxon>Sphingobacteriales</taxon>
        <taxon>Sphingobacteriaceae</taxon>
        <taxon>Pedobacter</taxon>
    </lineage>
</organism>
<gene>
    <name evidence="9" type="ORF">ACFOUY_12420</name>
</gene>
<dbReference type="CDD" id="cd00130">
    <property type="entry name" value="PAS"/>
    <property type="match status" value="2"/>
</dbReference>
<feature type="domain" description="PAC" evidence="8">
    <location>
        <begin position="283"/>
        <end position="335"/>
    </location>
</feature>
<feature type="domain" description="PAC" evidence="8">
    <location>
        <begin position="416"/>
        <end position="469"/>
    </location>
</feature>
<dbReference type="SUPFAM" id="SSF55785">
    <property type="entry name" value="PYP-like sensor domain (PAS domain)"/>
    <property type="match status" value="2"/>
</dbReference>
<evidence type="ECO:0000256" key="1">
    <source>
        <dbReference type="ARBA" id="ARBA00000085"/>
    </source>
</evidence>
<dbReference type="InterPro" id="IPR000014">
    <property type="entry name" value="PAS"/>
</dbReference>
<reference evidence="10" key="1">
    <citation type="journal article" date="2019" name="Int. J. Syst. Evol. Microbiol.">
        <title>The Global Catalogue of Microorganisms (GCM) 10K type strain sequencing project: providing services to taxonomists for standard genome sequencing and annotation.</title>
        <authorList>
            <consortium name="The Broad Institute Genomics Platform"/>
            <consortium name="The Broad Institute Genome Sequencing Center for Infectious Disease"/>
            <person name="Wu L."/>
            <person name="Ma J."/>
        </authorList>
    </citation>
    <scope>NUCLEOTIDE SEQUENCE [LARGE SCALE GENOMIC DNA]</scope>
    <source>
        <strain evidence="10">CCM 8689</strain>
    </source>
</reference>
<dbReference type="InterPro" id="IPR035965">
    <property type="entry name" value="PAS-like_dom_sf"/>
</dbReference>
<dbReference type="Gene3D" id="3.30.450.20">
    <property type="entry name" value="PAS domain"/>
    <property type="match status" value="2"/>
</dbReference>
<feature type="domain" description="PAS" evidence="7">
    <location>
        <begin position="211"/>
        <end position="268"/>
    </location>
</feature>
<keyword evidence="10" id="KW-1185">Reference proteome</keyword>
<evidence type="ECO:0000256" key="4">
    <source>
        <dbReference type="ARBA" id="ARBA00022679"/>
    </source>
</evidence>
<evidence type="ECO:0000313" key="9">
    <source>
        <dbReference type="EMBL" id="MFC4197502.1"/>
    </source>
</evidence>